<feature type="binding site" evidence="1">
    <location>
        <position position="173"/>
    </location>
    <ligand>
        <name>Mn(2+)</name>
        <dbReference type="ChEBI" id="CHEBI:29035"/>
        <label>1</label>
    </ligand>
</feature>
<dbReference type="Proteomes" id="UP000199199">
    <property type="component" value="Unassembled WGS sequence"/>
</dbReference>
<feature type="binding site" evidence="1">
    <location>
        <position position="139"/>
    </location>
    <ligand>
        <name>Mn(2+)</name>
        <dbReference type="ChEBI" id="CHEBI:29035"/>
        <label>2</label>
    </ligand>
</feature>
<dbReference type="PANTHER" id="PTHR30575:SF3">
    <property type="entry name" value="PEPTIDASE M20 DIMERISATION DOMAIN-CONTAINING PROTEIN"/>
    <property type="match status" value="1"/>
</dbReference>
<dbReference type="NCBIfam" id="TIGR01891">
    <property type="entry name" value="amidohydrolases"/>
    <property type="match status" value="1"/>
</dbReference>
<dbReference type="SUPFAM" id="SSF55031">
    <property type="entry name" value="Bacterial exopeptidase dimerisation domain"/>
    <property type="match status" value="1"/>
</dbReference>
<dbReference type="GO" id="GO:0016805">
    <property type="term" value="F:dipeptidase activity"/>
    <property type="evidence" value="ECO:0007669"/>
    <property type="project" value="TreeGrafter"/>
</dbReference>
<evidence type="ECO:0000313" key="3">
    <source>
        <dbReference type="EMBL" id="SFS73680.1"/>
    </source>
</evidence>
<keyword evidence="4" id="KW-1185">Reference proteome</keyword>
<dbReference type="Gene3D" id="3.40.630.10">
    <property type="entry name" value="Zn peptidases"/>
    <property type="match status" value="2"/>
</dbReference>
<dbReference type="InterPro" id="IPR002933">
    <property type="entry name" value="Peptidase_M20"/>
</dbReference>
<keyword evidence="1" id="KW-0464">Manganese</keyword>
<reference evidence="4" key="1">
    <citation type="submission" date="2016-10" db="EMBL/GenBank/DDBJ databases">
        <authorList>
            <person name="Varghese N."/>
            <person name="Submissions S."/>
        </authorList>
    </citation>
    <scope>NUCLEOTIDE SEQUENCE [LARGE SCALE GENOMIC DNA]</scope>
    <source>
        <strain evidence="4">DSM 22427</strain>
    </source>
</reference>
<proteinExistence type="predicted"/>
<dbReference type="EMBL" id="FOZS01000002">
    <property type="protein sequence ID" value="SFS73680.1"/>
    <property type="molecule type" value="Genomic_DNA"/>
</dbReference>
<gene>
    <name evidence="3" type="ORF">SAMN04488556_2514</name>
</gene>
<protein>
    <submittedName>
        <fullName evidence="3">Aminobenzoyl-glutamate utilization protein A</fullName>
    </submittedName>
</protein>
<sequence length="423" mass="44708">MTSGSHVSLRRDLHRKPEPAWCEFYTTARLVETLSELDLTALHVGPDALAADHRMGLPDEDELSAWYDRAAASDVDEEILESLEGGHTGAVAVLEQGPGPTVGLRVDIDALPRPESDDPAHVPAAEGFRSEHEGAMHACGHDAHATIGIGVLEAIRESDFSGTLKVFFQPAEEVVGGGKSMAKSEHIDDVDYLLAMHVGLDHPTGEVVAGVEGFLAVVHLEATFTGESAHAGGHPEQGRNANQALATAVQNLYGIPRHAGGATRINAGVIEGGSAANVIPEESRLVAEVRGETTELMRYMDEKARNVLRSAAEMHDCELEVETGAEAPSAHSDDELVSIVADAAGGVKGVDSILERDELGGSEDATFLMREVQRNGGLACYVGVGTDHPGGHHTATFDVDEESIGHGIDVLTGAIERIGHERP</sequence>
<dbReference type="GO" id="GO:0046657">
    <property type="term" value="P:folic acid catabolic process"/>
    <property type="evidence" value="ECO:0007669"/>
    <property type="project" value="TreeGrafter"/>
</dbReference>
<dbReference type="AlphaFoldDB" id="A0A1I6S9W9"/>
<comment type="cofactor">
    <cofactor evidence="1">
        <name>Mn(2+)</name>
        <dbReference type="ChEBI" id="CHEBI:29035"/>
    </cofactor>
    <text evidence="1">The Mn(2+) ion enhances activity.</text>
</comment>
<dbReference type="PIRSF" id="PIRSF005962">
    <property type="entry name" value="Pept_M20D_amidohydro"/>
    <property type="match status" value="1"/>
</dbReference>
<dbReference type="Pfam" id="PF07687">
    <property type="entry name" value="M20_dimer"/>
    <property type="match status" value="1"/>
</dbReference>
<dbReference type="InterPro" id="IPR011650">
    <property type="entry name" value="Peptidase_M20_dimer"/>
</dbReference>
<evidence type="ECO:0000259" key="2">
    <source>
        <dbReference type="Pfam" id="PF07687"/>
    </source>
</evidence>
<dbReference type="InterPro" id="IPR052030">
    <property type="entry name" value="Peptidase_M20/M20A_hydrolases"/>
</dbReference>
<feature type="binding site" evidence="1">
    <location>
        <position position="393"/>
    </location>
    <ligand>
        <name>Mn(2+)</name>
        <dbReference type="ChEBI" id="CHEBI:29035"/>
        <label>2</label>
    </ligand>
</feature>
<evidence type="ECO:0000313" key="4">
    <source>
        <dbReference type="Proteomes" id="UP000199199"/>
    </source>
</evidence>
<dbReference type="RefSeq" id="WP_092904967.1">
    <property type="nucleotide sequence ID" value="NZ_FOZS01000002.1"/>
</dbReference>
<keyword evidence="1" id="KW-0479">Metal-binding</keyword>
<dbReference type="GO" id="GO:0071713">
    <property type="term" value="F:para-aminobenzoyl-glutamate hydrolase activity"/>
    <property type="evidence" value="ECO:0007669"/>
    <property type="project" value="TreeGrafter"/>
</dbReference>
<feature type="binding site" evidence="1">
    <location>
        <position position="197"/>
    </location>
    <ligand>
        <name>Mn(2+)</name>
        <dbReference type="ChEBI" id="CHEBI:29035"/>
        <label>2</label>
    </ligand>
</feature>
<dbReference type="PANTHER" id="PTHR30575">
    <property type="entry name" value="PEPTIDASE M20"/>
    <property type="match status" value="1"/>
</dbReference>
<name>A0A1I6S9W9_9EURY</name>
<dbReference type="Pfam" id="PF01546">
    <property type="entry name" value="Peptidase_M20"/>
    <property type="match status" value="1"/>
</dbReference>
<evidence type="ECO:0000256" key="1">
    <source>
        <dbReference type="PIRSR" id="PIRSR005962-1"/>
    </source>
</evidence>
<dbReference type="InterPro" id="IPR017439">
    <property type="entry name" value="Amidohydrolase"/>
</dbReference>
<feature type="binding site" evidence="1">
    <location>
        <position position="141"/>
    </location>
    <ligand>
        <name>Mn(2+)</name>
        <dbReference type="ChEBI" id="CHEBI:29035"/>
        <label>2</label>
    </ligand>
</feature>
<feature type="domain" description="Peptidase M20 dimerisation" evidence="2">
    <location>
        <begin position="220"/>
        <end position="311"/>
    </location>
</feature>
<organism evidence="3 4">
    <name type="scientific">Halostagnicola kamekurae</name>
    <dbReference type="NCBI Taxonomy" id="619731"/>
    <lineage>
        <taxon>Archaea</taxon>
        <taxon>Methanobacteriati</taxon>
        <taxon>Methanobacteriota</taxon>
        <taxon>Stenosarchaea group</taxon>
        <taxon>Halobacteria</taxon>
        <taxon>Halobacteriales</taxon>
        <taxon>Natrialbaceae</taxon>
        <taxon>Halostagnicola</taxon>
    </lineage>
</organism>
<accession>A0A1I6S9W9</accession>
<dbReference type="GO" id="GO:0005737">
    <property type="term" value="C:cytoplasm"/>
    <property type="evidence" value="ECO:0007669"/>
    <property type="project" value="TreeGrafter"/>
</dbReference>
<dbReference type="SUPFAM" id="SSF53187">
    <property type="entry name" value="Zn-dependent exopeptidases"/>
    <property type="match status" value="1"/>
</dbReference>
<dbReference type="GO" id="GO:0046872">
    <property type="term" value="F:metal ion binding"/>
    <property type="evidence" value="ECO:0007669"/>
    <property type="project" value="UniProtKB-KW"/>
</dbReference>
<dbReference type="InterPro" id="IPR036264">
    <property type="entry name" value="Bact_exopeptidase_dim_dom"/>
</dbReference>
<dbReference type="OrthoDB" id="247417at2157"/>